<dbReference type="EMBL" id="MU394292">
    <property type="protein sequence ID" value="KAI6090144.1"/>
    <property type="molecule type" value="Genomic_DNA"/>
</dbReference>
<evidence type="ECO:0000313" key="1">
    <source>
        <dbReference type="EMBL" id="KAI6090144.1"/>
    </source>
</evidence>
<accession>A0ACC0DBS9</accession>
<evidence type="ECO:0000313" key="2">
    <source>
        <dbReference type="Proteomes" id="UP001497680"/>
    </source>
</evidence>
<reference evidence="1 2" key="1">
    <citation type="journal article" date="2022" name="New Phytol.">
        <title>Ecological generalism drives hyperdiversity of secondary metabolite gene clusters in xylarialean endophytes.</title>
        <authorList>
            <person name="Franco M.E.E."/>
            <person name="Wisecaver J.H."/>
            <person name="Arnold A.E."/>
            <person name="Ju Y.M."/>
            <person name="Slot J.C."/>
            <person name="Ahrendt S."/>
            <person name="Moore L.P."/>
            <person name="Eastman K.E."/>
            <person name="Scott K."/>
            <person name="Konkel Z."/>
            <person name="Mondo S.J."/>
            <person name="Kuo A."/>
            <person name="Hayes R.D."/>
            <person name="Haridas S."/>
            <person name="Andreopoulos B."/>
            <person name="Riley R."/>
            <person name="LaButti K."/>
            <person name="Pangilinan J."/>
            <person name="Lipzen A."/>
            <person name="Amirebrahimi M."/>
            <person name="Yan J."/>
            <person name="Adam C."/>
            <person name="Keymanesh K."/>
            <person name="Ng V."/>
            <person name="Louie K."/>
            <person name="Northen T."/>
            <person name="Drula E."/>
            <person name="Henrissat B."/>
            <person name="Hsieh H.M."/>
            <person name="Youens-Clark K."/>
            <person name="Lutzoni F."/>
            <person name="Miadlikowska J."/>
            <person name="Eastwood D.C."/>
            <person name="Hamelin R.C."/>
            <person name="Grigoriev I.V."/>
            <person name="U'Ren J.M."/>
        </authorList>
    </citation>
    <scope>NUCLEOTIDE SEQUENCE [LARGE SCALE GENOMIC DNA]</scope>
    <source>
        <strain evidence="1 2">ER1909</strain>
    </source>
</reference>
<comment type="caution">
    <text evidence="1">The sequence shown here is derived from an EMBL/GenBank/DDBJ whole genome shotgun (WGS) entry which is preliminary data.</text>
</comment>
<name>A0ACC0DBS9_9PEZI</name>
<dbReference type="Proteomes" id="UP001497680">
    <property type="component" value="Unassembled WGS sequence"/>
</dbReference>
<proteinExistence type="predicted"/>
<gene>
    <name evidence="1" type="ORF">F4821DRAFT_229704</name>
</gene>
<organism evidence="1 2">
    <name type="scientific">Hypoxylon rubiginosum</name>
    <dbReference type="NCBI Taxonomy" id="110542"/>
    <lineage>
        <taxon>Eukaryota</taxon>
        <taxon>Fungi</taxon>
        <taxon>Dikarya</taxon>
        <taxon>Ascomycota</taxon>
        <taxon>Pezizomycotina</taxon>
        <taxon>Sordariomycetes</taxon>
        <taxon>Xylariomycetidae</taxon>
        <taxon>Xylariales</taxon>
        <taxon>Hypoxylaceae</taxon>
        <taxon>Hypoxylon</taxon>
    </lineage>
</organism>
<protein>
    <submittedName>
        <fullName evidence="1">Uncharacterized protein</fullName>
    </submittedName>
</protein>
<keyword evidence="2" id="KW-1185">Reference proteome</keyword>
<sequence>MPTLKNFLFAPLPMALAASPSLMRRGPKTDFGLYAYGEGIGGAQVFTTGEGAFVGSVSASNSTEAAPVLFDVGTGNALLGSPNATDTAPTWSNLTLSVPDATSSSHQVSFTNSTNNGTGVSSSGFVFYGQYLFHQADGALQSEWYVLPSGQDGIWTLNWNSTGDDTDGQVIVTLRAVGPSPDATSLVSDTAS</sequence>